<organism evidence="4 5">
    <name type="scientific">Caldisalinibacter kiritimatiensis</name>
    <dbReference type="NCBI Taxonomy" id="1304284"/>
    <lineage>
        <taxon>Bacteria</taxon>
        <taxon>Bacillati</taxon>
        <taxon>Bacillota</taxon>
        <taxon>Tissierellia</taxon>
        <taxon>Tissierellales</taxon>
        <taxon>Thermohalobacteraceae</taxon>
        <taxon>Caldisalinibacter</taxon>
    </lineage>
</organism>
<evidence type="ECO:0000256" key="1">
    <source>
        <dbReference type="SAM" id="Coils"/>
    </source>
</evidence>
<name>R1CD86_9FIRM</name>
<reference evidence="4 5" key="1">
    <citation type="journal article" date="2015" name="Geomicrobiol. J.">
        <title>Caldisalinibacter kiritimatiensis gen. nov., sp. nov., a moderately thermohalophilic thiosulfate-reducing bacterium from a hypersaline microbial mat.</title>
        <authorList>
            <person name="Ben Hania W."/>
            <person name="Joseph M."/>
            <person name="Fiebig A."/>
            <person name="Bunk B."/>
            <person name="Klenk H.-P."/>
            <person name="Fardeau M.-L."/>
            <person name="Spring S."/>
        </authorList>
    </citation>
    <scope>NUCLEOTIDE SEQUENCE [LARGE SCALE GENOMIC DNA]</scope>
    <source>
        <strain evidence="4 5">L21-TH-D2</strain>
    </source>
</reference>
<evidence type="ECO:0000256" key="3">
    <source>
        <dbReference type="SAM" id="SignalP"/>
    </source>
</evidence>
<feature type="transmembrane region" description="Helical" evidence="2">
    <location>
        <begin position="630"/>
        <end position="649"/>
    </location>
</feature>
<feature type="signal peptide" evidence="3">
    <location>
        <begin position="1"/>
        <end position="26"/>
    </location>
</feature>
<feature type="transmembrane region" description="Helical" evidence="2">
    <location>
        <begin position="607"/>
        <end position="624"/>
    </location>
</feature>
<feature type="transmembrane region" description="Helical" evidence="2">
    <location>
        <begin position="366"/>
        <end position="384"/>
    </location>
</feature>
<comment type="caution">
    <text evidence="4">The sequence shown here is derived from an EMBL/GenBank/DDBJ whole genome shotgun (WGS) entry which is preliminary data.</text>
</comment>
<dbReference type="eggNOG" id="COG1524">
    <property type="taxonomic scope" value="Bacteria"/>
</dbReference>
<feature type="coiled-coil region" evidence="1">
    <location>
        <begin position="98"/>
        <end position="125"/>
    </location>
</feature>
<evidence type="ECO:0000313" key="5">
    <source>
        <dbReference type="Proteomes" id="UP000013378"/>
    </source>
</evidence>
<keyword evidence="1" id="KW-0175">Coiled coil</keyword>
<evidence type="ECO:0000313" key="4">
    <source>
        <dbReference type="EMBL" id="EOD00260.1"/>
    </source>
</evidence>
<dbReference type="RefSeq" id="WP_006314211.1">
    <property type="nucleotide sequence ID" value="NZ_ARZA01000196.1"/>
</dbReference>
<feature type="transmembrane region" description="Helical" evidence="2">
    <location>
        <begin position="309"/>
        <end position="327"/>
    </location>
</feature>
<feature type="transmembrane region" description="Helical" evidence="2">
    <location>
        <begin position="463"/>
        <end position="479"/>
    </location>
</feature>
<feature type="transmembrane region" description="Helical" evidence="2">
    <location>
        <begin position="566"/>
        <end position="587"/>
    </location>
</feature>
<dbReference type="STRING" id="1304284.L21TH_1734"/>
<feature type="transmembrane region" description="Helical" evidence="2">
    <location>
        <begin position="339"/>
        <end position="360"/>
    </location>
</feature>
<proteinExistence type="predicted"/>
<feature type="chain" id="PRO_5004357326" evidence="3">
    <location>
        <begin position="27"/>
        <end position="655"/>
    </location>
</feature>
<feature type="transmembrane region" description="Helical" evidence="2">
    <location>
        <begin position="437"/>
        <end position="456"/>
    </location>
</feature>
<feature type="transmembrane region" description="Helical" evidence="2">
    <location>
        <begin position="513"/>
        <end position="530"/>
    </location>
</feature>
<keyword evidence="2" id="KW-1133">Transmembrane helix</keyword>
<keyword evidence="2" id="KW-0812">Transmembrane</keyword>
<dbReference type="EMBL" id="ARZA01000196">
    <property type="protein sequence ID" value="EOD00260.1"/>
    <property type="molecule type" value="Genomic_DNA"/>
</dbReference>
<feature type="transmembrane region" description="Helical" evidence="2">
    <location>
        <begin position="485"/>
        <end position="504"/>
    </location>
</feature>
<protein>
    <submittedName>
        <fullName evidence="4">Uncharacterized protein</fullName>
    </submittedName>
</protein>
<gene>
    <name evidence="4" type="ORF">L21TH_1734</name>
</gene>
<keyword evidence="5" id="KW-1185">Reference proteome</keyword>
<evidence type="ECO:0000256" key="2">
    <source>
        <dbReference type="SAM" id="Phobius"/>
    </source>
</evidence>
<keyword evidence="3" id="KW-0732">Signal</keyword>
<dbReference type="OrthoDB" id="3199331at2"/>
<feature type="transmembrane region" description="Helical" evidence="2">
    <location>
        <begin position="389"/>
        <end position="409"/>
    </location>
</feature>
<keyword evidence="2" id="KW-0472">Membrane</keyword>
<dbReference type="Proteomes" id="UP000013378">
    <property type="component" value="Unassembled WGS sequence"/>
</dbReference>
<dbReference type="AlphaFoldDB" id="R1CD86"/>
<sequence length="655" mass="75482">MKRRKFILILLLLPLIFSIHTPRAFAYDGITETIIMVTDRLDNQLIDKIVNNKDTSLGIMSTKTDGIYKNNSKESLFMTIALGKRVSVKSGLYKGLIKEDGKLRIKGYNNILNQLEDKYVDFSREIPRFGEYFKKRYIAVGCIGGGTGSLLAADKNGYIEYGEPTIKYDSKWLIDKTKELLEYTDILVVTYKTNENNERISILQSYIAQLKNYNVIIFPEAIKGDINLKWNNTLVPFVYKTPNKTNGIITSESTRRRGVITNLDIFPTVANLYKQDTNQFIGKSIKILPSTNPKQETVNLFKEFLNLNIIKYLSHGIVVIVQLYIIINYFNRRIKKDDVFTFLISSIVIGIFLSFVIGIFKFHRNILLYYIVLILLSTGISILLKDYEYYCIFFFSLLTNIFILVSNFFKREILYDSYIGYNNIVAGGRFYGLNNEIMGVLIATSIISFFFIKGLIKFKTLELTFLFFYFPIVIISLSSRFGANIGGYLTAVAVFLMMIYITLFDKAMNKRSIVILLLIGIVIFIANIFIDLNSLEKSHLGDLVIRTEILGINELIRFVTNKLKQLIFMIIVPPWSIILVSQFYFIIRVYNRNKIIIERLKEKYPDMVRASFVIFIGSIITLFVNDTGVIAFAYMNTYLISIIIGLHNIEKKDLF</sequence>
<accession>R1CD86</accession>